<reference evidence="1" key="1">
    <citation type="submission" date="2020-07" db="EMBL/GenBank/DDBJ databases">
        <title>The High-quality genome of the commercially important snow crab, Chionoecetes opilio.</title>
        <authorList>
            <person name="Jeong J.-H."/>
            <person name="Ryu S."/>
        </authorList>
    </citation>
    <scope>NUCLEOTIDE SEQUENCE</scope>
    <source>
        <strain evidence="1">MADBK_172401_WGS</strain>
        <tissue evidence="1">Digestive gland</tissue>
    </source>
</reference>
<evidence type="ECO:0000313" key="2">
    <source>
        <dbReference type="Proteomes" id="UP000770661"/>
    </source>
</evidence>
<protein>
    <submittedName>
        <fullName evidence="1">Uncharacterized protein</fullName>
    </submittedName>
</protein>
<dbReference type="Proteomes" id="UP000770661">
    <property type="component" value="Unassembled WGS sequence"/>
</dbReference>
<name>A0A8J4Y3F7_CHIOP</name>
<proteinExistence type="predicted"/>
<keyword evidence="2" id="KW-1185">Reference proteome</keyword>
<sequence length="139" mass="15245">MSSSYSESEFSPCSESVSSSCSESAFLFTITASLLNLKNNVFSQLYGASFCVLSRRVTAMTTCRGRTPRGSLACARPRHLHQRLRQEVWSHLHNAMSRMYRGCTTSPEQNPGPSCAPLDSSGAIHESGLWGRILRTPVA</sequence>
<accession>A0A8J4Y3F7</accession>
<evidence type="ECO:0000313" key="1">
    <source>
        <dbReference type="EMBL" id="KAG0720803.1"/>
    </source>
</evidence>
<organism evidence="1 2">
    <name type="scientific">Chionoecetes opilio</name>
    <name type="common">Atlantic snow crab</name>
    <name type="synonym">Cancer opilio</name>
    <dbReference type="NCBI Taxonomy" id="41210"/>
    <lineage>
        <taxon>Eukaryota</taxon>
        <taxon>Metazoa</taxon>
        <taxon>Ecdysozoa</taxon>
        <taxon>Arthropoda</taxon>
        <taxon>Crustacea</taxon>
        <taxon>Multicrustacea</taxon>
        <taxon>Malacostraca</taxon>
        <taxon>Eumalacostraca</taxon>
        <taxon>Eucarida</taxon>
        <taxon>Decapoda</taxon>
        <taxon>Pleocyemata</taxon>
        <taxon>Brachyura</taxon>
        <taxon>Eubrachyura</taxon>
        <taxon>Majoidea</taxon>
        <taxon>Majidae</taxon>
        <taxon>Chionoecetes</taxon>
    </lineage>
</organism>
<comment type="caution">
    <text evidence="1">The sequence shown here is derived from an EMBL/GenBank/DDBJ whole genome shotgun (WGS) entry which is preliminary data.</text>
</comment>
<dbReference type="EMBL" id="JACEEZ010012219">
    <property type="protein sequence ID" value="KAG0720803.1"/>
    <property type="molecule type" value="Genomic_DNA"/>
</dbReference>
<dbReference type="AlphaFoldDB" id="A0A8J4Y3F7"/>
<gene>
    <name evidence="1" type="ORF">GWK47_047704</name>
</gene>